<reference evidence="13" key="1">
    <citation type="submission" date="2018-06" db="EMBL/GenBank/DDBJ databases">
        <authorList>
            <person name="Zhirakovskaya E."/>
        </authorList>
    </citation>
    <scope>NUCLEOTIDE SEQUENCE</scope>
</reference>
<evidence type="ECO:0000313" key="13">
    <source>
        <dbReference type="EMBL" id="VAW39533.1"/>
    </source>
</evidence>
<accession>A0A3B0VGU6</accession>
<dbReference type="GO" id="GO:0009279">
    <property type="term" value="C:cell outer membrane"/>
    <property type="evidence" value="ECO:0007669"/>
    <property type="project" value="UniProtKB-SubCell"/>
</dbReference>
<evidence type="ECO:0000256" key="2">
    <source>
        <dbReference type="ARBA" id="ARBA00022448"/>
    </source>
</evidence>
<evidence type="ECO:0000256" key="1">
    <source>
        <dbReference type="ARBA" id="ARBA00004571"/>
    </source>
</evidence>
<dbReference type="AlphaFoldDB" id="A0A3B0VGU6"/>
<sequence>MQKLKRIILLTSISLYPALYADDSVKKLEKTIVTADLREDKLQTEISTSVSVLEHETIEKSGIQHFEDIIGLVPNLNWSSATNRPRYFQIRGIGERSQYEGAPNPSVGFVVDDMDFSALGGVATLFDVKQIEVLRGPQGTRYGANGLAGLIYIKTFEPQFTSSYKLTTLIGNDGDKALGFRATGGLSDNAAYRFSLHQYNANGFRYNNFLNRDDTNKRDEFIARGKVLWQINNNIELNLTLLKANIDNGFDSFTPENSLNVYSDKPGLDKQDSTGLAIKTKWQGNSLDMLSISSYMNADIIYSFDGDWGNNDYWGQYAPYDFTSDNLRKRTHKSQEFRLLSNENSQLFNDSSDWLLGLYYLHMSEDNQINELYNGDIYRQLNSEFNSSSLALFAQFDTQLTVNNTLSTGLRFERRNANYRDSNGIDVSPTDNMWGGQLSLNHKISANLNSYVTLSRGYKAGGFNLATSVPNELREYQPEYLWNIETGIKGYLFDYQLQWNTSVFYSKRQDMQINTSRQTDPNDPLTFVFFTSNAATGKNYGIETDFNYQLSTSFDIFGSVGILRAKFNDLVTTQDGSNDKTQAHAPNYTFSLGVQYQNLNGFFTRLDITGKDSFYFSDSNAQQSQTYQLANIRIGYQADNWNVSLWGNNIFNKQYATRGFYFGLEPPDYADKLYTQLGSPRHLGVSIDYSF</sequence>
<evidence type="ECO:0000256" key="3">
    <source>
        <dbReference type="ARBA" id="ARBA00022496"/>
    </source>
</evidence>
<evidence type="ECO:0000256" key="4">
    <source>
        <dbReference type="ARBA" id="ARBA00022692"/>
    </source>
</evidence>
<name>A0A3B0VGU6_9ZZZZ</name>
<dbReference type="InterPro" id="IPR012910">
    <property type="entry name" value="Plug_dom"/>
</dbReference>
<evidence type="ECO:0000256" key="7">
    <source>
        <dbReference type="ARBA" id="ARBA00023065"/>
    </source>
</evidence>
<comment type="subcellular location">
    <subcellularLocation>
        <location evidence="1">Cell outer membrane</location>
        <topology evidence="1">Multi-pass membrane protein</topology>
    </subcellularLocation>
</comment>
<evidence type="ECO:0000256" key="5">
    <source>
        <dbReference type="ARBA" id="ARBA00022729"/>
    </source>
</evidence>
<proteinExistence type="predicted"/>
<dbReference type="PANTHER" id="PTHR32552">
    <property type="entry name" value="FERRICHROME IRON RECEPTOR-RELATED"/>
    <property type="match status" value="1"/>
</dbReference>
<dbReference type="InterPro" id="IPR000531">
    <property type="entry name" value="Beta-barrel_TonB"/>
</dbReference>
<dbReference type="Pfam" id="PF00593">
    <property type="entry name" value="TonB_dep_Rec_b-barrel"/>
    <property type="match status" value="1"/>
</dbReference>
<keyword evidence="3" id="KW-0410">Iron transport</keyword>
<evidence type="ECO:0000259" key="11">
    <source>
        <dbReference type="Pfam" id="PF00593"/>
    </source>
</evidence>
<dbReference type="InterPro" id="IPR039426">
    <property type="entry name" value="TonB-dep_rcpt-like"/>
</dbReference>
<keyword evidence="5" id="KW-0732">Signal</keyword>
<dbReference type="EMBL" id="UOEW01000233">
    <property type="protein sequence ID" value="VAW39533.1"/>
    <property type="molecule type" value="Genomic_DNA"/>
</dbReference>
<dbReference type="InterPro" id="IPR036942">
    <property type="entry name" value="Beta-barrel_TonB_sf"/>
</dbReference>
<evidence type="ECO:0000259" key="12">
    <source>
        <dbReference type="Pfam" id="PF07715"/>
    </source>
</evidence>
<keyword evidence="10" id="KW-0998">Cell outer membrane</keyword>
<evidence type="ECO:0000256" key="8">
    <source>
        <dbReference type="ARBA" id="ARBA00023077"/>
    </source>
</evidence>
<dbReference type="InterPro" id="IPR010917">
    <property type="entry name" value="TonB_rcpt_CS"/>
</dbReference>
<feature type="domain" description="TonB-dependent receptor-like beta-barrel" evidence="11">
    <location>
        <begin position="268"/>
        <end position="650"/>
    </location>
</feature>
<evidence type="ECO:0000256" key="9">
    <source>
        <dbReference type="ARBA" id="ARBA00023136"/>
    </source>
</evidence>
<keyword evidence="6" id="KW-0408">Iron</keyword>
<keyword evidence="9" id="KW-0472">Membrane</keyword>
<evidence type="ECO:0000256" key="10">
    <source>
        <dbReference type="ARBA" id="ARBA00023237"/>
    </source>
</evidence>
<dbReference type="Pfam" id="PF07715">
    <property type="entry name" value="Plug"/>
    <property type="match status" value="1"/>
</dbReference>
<keyword evidence="4" id="KW-0812">Transmembrane</keyword>
<dbReference type="GO" id="GO:0006826">
    <property type="term" value="P:iron ion transport"/>
    <property type="evidence" value="ECO:0007669"/>
    <property type="project" value="UniProtKB-KW"/>
</dbReference>
<dbReference type="PANTHER" id="PTHR32552:SF81">
    <property type="entry name" value="TONB-DEPENDENT OUTER MEMBRANE RECEPTOR"/>
    <property type="match status" value="1"/>
</dbReference>
<evidence type="ECO:0000256" key="6">
    <source>
        <dbReference type="ARBA" id="ARBA00023004"/>
    </source>
</evidence>
<keyword evidence="2" id="KW-0813">Transport</keyword>
<organism evidence="13">
    <name type="scientific">hydrothermal vent metagenome</name>
    <dbReference type="NCBI Taxonomy" id="652676"/>
    <lineage>
        <taxon>unclassified sequences</taxon>
        <taxon>metagenomes</taxon>
        <taxon>ecological metagenomes</taxon>
    </lineage>
</organism>
<dbReference type="SUPFAM" id="SSF56935">
    <property type="entry name" value="Porins"/>
    <property type="match status" value="1"/>
</dbReference>
<dbReference type="PROSITE" id="PS01156">
    <property type="entry name" value="TONB_DEPENDENT_REC_2"/>
    <property type="match status" value="1"/>
</dbReference>
<protein>
    <submittedName>
        <fullName evidence="13">TonB-dependent receptor</fullName>
    </submittedName>
</protein>
<dbReference type="PROSITE" id="PS52016">
    <property type="entry name" value="TONB_DEPENDENT_REC_3"/>
    <property type="match status" value="1"/>
</dbReference>
<feature type="domain" description="TonB-dependent receptor plug" evidence="12">
    <location>
        <begin position="45"/>
        <end position="149"/>
    </location>
</feature>
<dbReference type="Gene3D" id="2.40.170.20">
    <property type="entry name" value="TonB-dependent receptor, beta-barrel domain"/>
    <property type="match status" value="1"/>
</dbReference>
<gene>
    <name evidence="13" type="ORF">MNBD_GAMMA01-964</name>
</gene>
<keyword evidence="8" id="KW-0798">TonB box</keyword>
<keyword evidence="13" id="KW-0675">Receptor</keyword>
<keyword evidence="7" id="KW-0406">Ion transport</keyword>